<dbReference type="InterPro" id="IPR029060">
    <property type="entry name" value="PIN-like_dom_sf"/>
</dbReference>
<comment type="caution">
    <text evidence="2">The sequence shown here is derived from an EMBL/GenBank/DDBJ whole genome shotgun (WGS) entry which is preliminary data.</text>
</comment>
<dbReference type="Proteomes" id="UP000176404">
    <property type="component" value="Unassembled WGS sequence"/>
</dbReference>
<dbReference type="PANTHER" id="PTHR39664">
    <property type="match status" value="1"/>
</dbReference>
<reference evidence="2 3" key="1">
    <citation type="journal article" date="2016" name="Nat. Commun.">
        <title>Thousands of microbial genomes shed light on interconnected biogeochemical processes in an aquifer system.</title>
        <authorList>
            <person name="Anantharaman K."/>
            <person name="Brown C.T."/>
            <person name="Hug L.A."/>
            <person name="Sharon I."/>
            <person name="Castelle C.J."/>
            <person name="Probst A.J."/>
            <person name="Thomas B.C."/>
            <person name="Singh A."/>
            <person name="Wilkins M.J."/>
            <person name="Karaoz U."/>
            <person name="Brodie E.L."/>
            <person name="Williams K.H."/>
            <person name="Hubbard S.S."/>
            <person name="Banfield J.F."/>
        </authorList>
    </citation>
    <scope>NUCLEOTIDE SEQUENCE [LARGE SCALE GENOMIC DNA]</scope>
</reference>
<dbReference type="SMART" id="SM00670">
    <property type="entry name" value="PINc"/>
    <property type="match status" value="1"/>
</dbReference>
<evidence type="ECO:0000313" key="2">
    <source>
        <dbReference type="EMBL" id="OGM60502.1"/>
    </source>
</evidence>
<evidence type="ECO:0000313" key="3">
    <source>
        <dbReference type="Proteomes" id="UP000176404"/>
    </source>
</evidence>
<dbReference type="Gene3D" id="3.40.50.1010">
    <property type="entry name" value="5'-nuclease"/>
    <property type="match status" value="1"/>
</dbReference>
<feature type="domain" description="PIN" evidence="1">
    <location>
        <begin position="2"/>
        <end position="125"/>
    </location>
</feature>
<dbReference type="SUPFAM" id="SSF88723">
    <property type="entry name" value="PIN domain-like"/>
    <property type="match status" value="1"/>
</dbReference>
<evidence type="ECO:0000259" key="1">
    <source>
        <dbReference type="SMART" id="SM00670"/>
    </source>
</evidence>
<protein>
    <recommendedName>
        <fullName evidence="1">PIN domain-containing protein</fullName>
    </recommendedName>
</protein>
<dbReference type="InterPro" id="IPR002716">
    <property type="entry name" value="PIN_dom"/>
</dbReference>
<proteinExistence type="predicted"/>
<dbReference type="EMBL" id="MGHD01000004">
    <property type="protein sequence ID" value="OGM60502.1"/>
    <property type="molecule type" value="Genomic_DNA"/>
</dbReference>
<dbReference type="PANTHER" id="PTHR39664:SF2">
    <property type="entry name" value="NUCLEIC ACID-BINDING PROTEIN, CONTAINING PIN DOMAIN-RELATED"/>
    <property type="match status" value="1"/>
</dbReference>
<dbReference type="AlphaFoldDB" id="A0A1F8B8Y4"/>
<dbReference type="Pfam" id="PF01850">
    <property type="entry name" value="PIN"/>
    <property type="match status" value="1"/>
</dbReference>
<name>A0A1F8B8Y4_9BACT</name>
<organism evidence="2 3">
    <name type="scientific">Candidatus Woesebacteria bacterium RIFCSPLOWO2_01_FULL_39_10b</name>
    <dbReference type="NCBI Taxonomy" id="1802517"/>
    <lineage>
        <taxon>Bacteria</taxon>
        <taxon>Candidatus Woeseibacteriota</taxon>
    </lineage>
</organism>
<sequence length="128" mass="15191">MRKVIADTNVFLRFLLGDIPKQKRIAEDLFREAKEGKIRIIVPQIIIFEIDFILRKYYRFPVADISSKLKPLVNTQYFQINNRVVFLKSLEIYKSRNLSFVDSYLLALAEIENCELFSFDKKLLKIKI</sequence>
<gene>
    <name evidence="2" type="ORF">A2892_00560</name>
</gene>
<dbReference type="STRING" id="1802517.A2892_00560"/>
<accession>A0A1F8B8Y4</accession>